<feature type="transmembrane region" description="Helical" evidence="1">
    <location>
        <begin position="88"/>
        <end position="113"/>
    </location>
</feature>
<keyword evidence="1" id="KW-0812">Transmembrane</keyword>
<feature type="transmembrane region" description="Helical" evidence="1">
    <location>
        <begin position="43"/>
        <end position="67"/>
    </location>
</feature>
<dbReference type="KEGG" id="vbh:CMV30_10660"/>
<evidence type="ECO:0000313" key="3">
    <source>
        <dbReference type="Proteomes" id="UP000217265"/>
    </source>
</evidence>
<proteinExistence type="predicted"/>
<name>A0A290QB09_9BACT</name>
<gene>
    <name evidence="2" type="ORF">CMV30_10660</name>
</gene>
<evidence type="ECO:0000256" key="1">
    <source>
        <dbReference type="SAM" id="Phobius"/>
    </source>
</evidence>
<keyword evidence="1" id="KW-1133">Transmembrane helix</keyword>
<sequence>MILNLLMFFGTFMVAKKPSGRLLAAAGIAIVKGAVYFMATGSIWFGLLMGIVFFSLIFGIIACLNHLNRPDPAIPVYPHPWEKDTRPFQWIYVPLSFLVFTVLFGETAIHVLLA</sequence>
<reference evidence="2 3" key="1">
    <citation type="submission" date="2017-09" db="EMBL/GenBank/DDBJ databases">
        <title>Complete genome sequence of Verrucomicrobial strain HZ-65, isolated from freshwater.</title>
        <authorList>
            <person name="Choi A."/>
        </authorList>
    </citation>
    <scope>NUCLEOTIDE SEQUENCE [LARGE SCALE GENOMIC DNA]</scope>
    <source>
        <strain evidence="2 3">HZ-65</strain>
    </source>
</reference>
<organism evidence="2 3">
    <name type="scientific">Nibricoccus aquaticus</name>
    <dbReference type="NCBI Taxonomy" id="2576891"/>
    <lineage>
        <taxon>Bacteria</taxon>
        <taxon>Pseudomonadati</taxon>
        <taxon>Verrucomicrobiota</taxon>
        <taxon>Opitutia</taxon>
        <taxon>Opitutales</taxon>
        <taxon>Opitutaceae</taxon>
        <taxon>Nibricoccus</taxon>
    </lineage>
</organism>
<protein>
    <submittedName>
        <fullName evidence="2">Uncharacterized protein</fullName>
    </submittedName>
</protein>
<dbReference type="AlphaFoldDB" id="A0A290QB09"/>
<dbReference type="RefSeq" id="WP_096056012.1">
    <property type="nucleotide sequence ID" value="NZ_CP023344.1"/>
</dbReference>
<dbReference type="EMBL" id="CP023344">
    <property type="protein sequence ID" value="ATC64380.1"/>
    <property type="molecule type" value="Genomic_DNA"/>
</dbReference>
<accession>A0A290QB09</accession>
<keyword evidence="1" id="KW-0472">Membrane</keyword>
<dbReference type="Proteomes" id="UP000217265">
    <property type="component" value="Chromosome"/>
</dbReference>
<keyword evidence="3" id="KW-1185">Reference proteome</keyword>
<evidence type="ECO:0000313" key="2">
    <source>
        <dbReference type="EMBL" id="ATC64380.1"/>
    </source>
</evidence>